<proteinExistence type="predicted"/>
<protein>
    <recommendedName>
        <fullName evidence="5">Lipoprotein</fullName>
    </recommendedName>
</protein>
<feature type="signal peptide" evidence="2">
    <location>
        <begin position="1"/>
        <end position="24"/>
    </location>
</feature>
<evidence type="ECO:0000256" key="2">
    <source>
        <dbReference type="SAM" id="SignalP"/>
    </source>
</evidence>
<dbReference type="PROSITE" id="PS51257">
    <property type="entry name" value="PROKAR_LIPOPROTEIN"/>
    <property type="match status" value="1"/>
</dbReference>
<dbReference type="RefSeq" id="WP_019246192.1">
    <property type="nucleotide sequence ID" value="NZ_CAPH01000013.1"/>
</dbReference>
<gene>
    <name evidence="3" type="ORF">NQ491_06880</name>
</gene>
<feature type="compositionally biased region" description="Gly residues" evidence="1">
    <location>
        <begin position="31"/>
        <end position="50"/>
    </location>
</feature>
<name>A0ABY5UWD7_9BACT</name>
<sequence length="364" mass="39440">MMMKNTLKTLSRFAVCLMMIGAVACSDDEPGGGGPGGGEGGGGEGEGGGPSTPELTEGISAEGYYKGDAYEKGTGNYWINFVSEDMEYDNEEDTYYGPGFILCVDFNSVLASNPDLAVPQSGSYTIGESADYPAFSINSDSYDTYLNRYDANGNVTETSFTAGTMEIAYEDGIYTIECKMTTESEEEYEFTYVGPIPFYNRAGEGEMSNLTDNVEISGLTQGMALYEPEAFTTTSDLYMVILAGEDYDLETNFGQADALQISVNVTPGSNDGIPTGTYTIVDMNEVDDLEPETAIAGLYEYGGYYGTWYYSTGKHIESAMKEGTVEIENEGLDFYTINATFKDGYGHQVKASYSGKLLFATVEY</sequence>
<evidence type="ECO:0000313" key="3">
    <source>
        <dbReference type="EMBL" id="UWN56390.1"/>
    </source>
</evidence>
<feature type="chain" id="PRO_5045228846" description="Lipoprotein" evidence="2">
    <location>
        <begin position="25"/>
        <end position="364"/>
    </location>
</feature>
<feature type="region of interest" description="Disordered" evidence="1">
    <location>
        <begin position="28"/>
        <end position="58"/>
    </location>
</feature>
<dbReference type="GeneID" id="82891444"/>
<keyword evidence="2" id="KW-0732">Signal</keyword>
<evidence type="ECO:0000256" key="1">
    <source>
        <dbReference type="SAM" id="MobiDB-lite"/>
    </source>
</evidence>
<evidence type="ECO:0008006" key="5">
    <source>
        <dbReference type="Google" id="ProtNLM"/>
    </source>
</evidence>
<dbReference type="EMBL" id="CP102294">
    <property type="protein sequence ID" value="UWN56390.1"/>
    <property type="molecule type" value="Genomic_DNA"/>
</dbReference>
<organism evidence="3 4">
    <name type="scientific">Alistipes ihumii AP11</name>
    <dbReference type="NCBI Taxonomy" id="1211813"/>
    <lineage>
        <taxon>Bacteria</taxon>
        <taxon>Pseudomonadati</taxon>
        <taxon>Bacteroidota</taxon>
        <taxon>Bacteroidia</taxon>
        <taxon>Bacteroidales</taxon>
        <taxon>Rikenellaceae</taxon>
        <taxon>Alistipes</taxon>
    </lineage>
</organism>
<reference evidence="3" key="1">
    <citation type="journal article" date="2022" name="Cell">
        <title>Design, construction, and in vivo augmentation of a complex gut microbiome.</title>
        <authorList>
            <person name="Cheng A.G."/>
            <person name="Ho P.Y."/>
            <person name="Aranda-Diaz A."/>
            <person name="Jain S."/>
            <person name="Yu F.B."/>
            <person name="Meng X."/>
            <person name="Wang M."/>
            <person name="Iakiviak M."/>
            <person name="Nagashima K."/>
            <person name="Zhao A."/>
            <person name="Murugkar P."/>
            <person name="Patil A."/>
            <person name="Atabakhsh K."/>
            <person name="Weakley A."/>
            <person name="Yan J."/>
            <person name="Brumbaugh A.R."/>
            <person name="Higginbottom S."/>
            <person name="Dimas A."/>
            <person name="Shiver A.L."/>
            <person name="Deutschbauer A."/>
            <person name="Neff N."/>
            <person name="Sonnenburg J.L."/>
            <person name="Huang K.C."/>
            <person name="Fischbach M.A."/>
        </authorList>
    </citation>
    <scope>NUCLEOTIDE SEQUENCE</scope>
    <source>
        <strain evidence="3">AP11</strain>
    </source>
</reference>
<evidence type="ECO:0000313" key="4">
    <source>
        <dbReference type="Proteomes" id="UP001059295"/>
    </source>
</evidence>
<accession>A0ABY5UWD7</accession>
<dbReference type="Proteomes" id="UP001059295">
    <property type="component" value="Chromosome"/>
</dbReference>
<keyword evidence="4" id="KW-1185">Reference proteome</keyword>